<evidence type="ECO:0000313" key="2">
    <source>
        <dbReference type="EMBL" id="CTQ67776.1"/>
    </source>
</evidence>
<dbReference type="Proteomes" id="UP000049983">
    <property type="component" value="Unassembled WGS sequence"/>
</dbReference>
<organism evidence="2 3">
    <name type="scientific">Roseibium album</name>
    <dbReference type="NCBI Taxonomy" id="311410"/>
    <lineage>
        <taxon>Bacteria</taxon>
        <taxon>Pseudomonadati</taxon>
        <taxon>Pseudomonadota</taxon>
        <taxon>Alphaproteobacteria</taxon>
        <taxon>Hyphomicrobiales</taxon>
        <taxon>Stappiaceae</taxon>
        <taxon>Roseibium</taxon>
    </lineage>
</organism>
<dbReference type="SUPFAM" id="SSF51735">
    <property type="entry name" value="NAD(P)-binding Rossmann-fold domains"/>
    <property type="match status" value="1"/>
</dbReference>
<proteinExistence type="inferred from homology"/>
<dbReference type="OrthoDB" id="9801817at2"/>
<dbReference type="InterPro" id="IPR023401">
    <property type="entry name" value="ODC_N"/>
</dbReference>
<comment type="similarity">
    <text evidence="1">Belongs to the ornithine cyclodeaminase/mu-crystallin family.</text>
</comment>
<keyword evidence="3" id="KW-1185">Reference proteome</keyword>
<dbReference type="PIRSF" id="PIRSF001439">
    <property type="entry name" value="CryM"/>
    <property type="match status" value="1"/>
</dbReference>
<dbReference type="STRING" id="311410.LA5095_04584"/>
<dbReference type="InterPro" id="IPR036291">
    <property type="entry name" value="NAD(P)-bd_dom_sf"/>
</dbReference>
<reference evidence="3" key="1">
    <citation type="submission" date="2015-07" db="EMBL/GenBank/DDBJ databases">
        <authorList>
            <person name="Rodrigo-Torres Lidia"/>
            <person name="Arahal R.David."/>
        </authorList>
    </citation>
    <scope>NUCLEOTIDE SEQUENCE [LARGE SCALE GENOMIC DNA]</scope>
    <source>
        <strain evidence="3">CECT 5096</strain>
    </source>
</reference>
<evidence type="ECO:0000313" key="3">
    <source>
        <dbReference type="Proteomes" id="UP000049983"/>
    </source>
</evidence>
<evidence type="ECO:0000256" key="1">
    <source>
        <dbReference type="ARBA" id="ARBA00008903"/>
    </source>
</evidence>
<dbReference type="Pfam" id="PF02423">
    <property type="entry name" value="OCD_Mu_crystall"/>
    <property type="match status" value="1"/>
</dbReference>
<dbReference type="Gene3D" id="3.40.50.720">
    <property type="entry name" value="NAD(P)-binding Rossmann-like Domain"/>
    <property type="match status" value="1"/>
</dbReference>
<dbReference type="PANTHER" id="PTHR13812">
    <property type="entry name" value="KETIMINE REDUCTASE MU-CRYSTALLIN"/>
    <property type="match status" value="1"/>
</dbReference>
<gene>
    <name evidence="2" type="ORF">LA5096_01563</name>
</gene>
<dbReference type="AlphaFoldDB" id="A0A0M6ZZY1"/>
<name>A0A0M6ZZY1_9HYPH</name>
<dbReference type="GeneID" id="97668982"/>
<accession>A0A0M6ZZY1</accession>
<dbReference type="GO" id="GO:0005737">
    <property type="term" value="C:cytoplasm"/>
    <property type="evidence" value="ECO:0007669"/>
    <property type="project" value="TreeGrafter"/>
</dbReference>
<sequence>MKYVPEEVSSRLATHELAYEAVRNALIAAADRETATFPVVIGHGSDPNNVYAIKSCAVAEIAGLKIGSYWPGNDRLGVPRHNSIIFLFDQDTGRIGAAVEAGHLNAFRTAAADAVAAEILARKDASTLAIFGAGHQAGFEVQALSRIRGITHVLVVARNREKGARFADGLRRGGLEASVCSAEEACRRADIVVTATPSCEPLFEADWVKPGSHVASMGSDTSGKQELPPGLFENASLFCDLPGQSRSIGEFQHAAENLYLAAIGDVLCGRAPGRTDDDEITIFDSSGLSVQDLYVARTVLELVEREQS</sequence>
<dbReference type="InterPro" id="IPR003462">
    <property type="entry name" value="ODC_Mu_crystall"/>
</dbReference>
<dbReference type="Gene3D" id="3.30.1780.10">
    <property type="entry name" value="ornithine cyclodeaminase, domain 1"/>
    <property type="match status" value="1"/>
</dbReference>
<dbReference type="RefSeq" id="WP_055119202.1">
    <property type="nucleotide sequence ID" value="NZ_CXWA01000007.1"/>
</dbReference>
<protein>
    <submittedName>
        <fullName evidence="2">Ectoine utilization protein EutC</fullName>
    </submittedName>
</protein>
<dbReference type="PANTHER" id="PTHR13812:SF19">
    <property type="entry name" value="KETIMINE REDUCTASE MU-CRYSTALLIN"/>
    <property type="match status" value="1"/>
</dbReference>
<dbReference type="EMBL" id="CXWC01000003">
    <property type="protein sequence ID" value="CTQ67776.1"/>
    <property type="molecule type" value="Genomic_DNA"/>
</dbReference>